<dbReference type="Pfam" id="PF04542">
    <property type="entry name" value="Sigma70_r2"/>
    <property type="match status" value="1"/>
</dbReference>
<evidence type="ECO:0000256" key="2">
    <source>
        <dbReference type="ARBA" id="ARBA00023015"/>
    </source>
</evidence>
<evidence type="ECO:0000256" key="1">
    <source>
        <dbReference type="ARBA" id="ARBA00010641"/>
    </source>
</evidence>
<keyword evidence="2" id="KW-0805">Transcription regulation</keyword>
<evidence type="ECO:0000259" key="6">
    <source>
        <dbReference type="Pfam" id="PF08281"/>
    </source>
</evidence>
<sequence>MSDLPQPTLLEIASGNEKAFAQLYEHFSVQLLRFAKSLLRNNECAEEAVEDVFIGVWRNRTTIAEVENIAVYLYVATKNKCLTILSQKAKELISAPYEFLDVQIEDQSNPYTIMASDEAFARMKKAINTLPPKCKMIFKLVREDGLKYKEVAQILNISVNTIDVHMAIAVKRICAAMEIEKTKSRTKPHPLSVKEIKKIHFPLVDIFKM</sequence>
<evidence type="ECO:0000256" key="4">
    <source>
        <dbReference type="ARBA" id="ARBA00023163"/>
    </source>
</evidence>
<dbReference type="SUPFAM" id="SSF88946">
    <property type="entry name" value="Sigma2 domain of RNA polymerase sigma factors"/>
    <property type="match status" value="1"/>
</dbReference>
<dbReference type="PANTHER" id="PTHR43133">
    <property type="entry name" value="RNA POLYMERASE ECF-TYPE SIGMA FACTO"/>
    <property type="match status" value="1"/>
</dbReference>
<evidence type="ECO:0000259" key="5">
    <source>
        <dbReference type="Pfam" id="PF04542"/>
    </source>
</evidence>
<dbReference type="SUPFAM" id="SSF88659">
    <property type="entry name" value="Sigma3 and sigma4 domains of RNA polymerase sigma factors"/>
    <property type="match status" value="1"/>
</dbReference>
<organism evidence="7 8">
    <name type="scientific">Danxiaibacter flavus</name>
    <dbReference type="NCBI Taxonomy" id="3049108"/>
    <lineage>
        <taxon>Bacteria</taxon>
        <taxon>Pseudomonadati</taxon>
        <taxon>Bacteroidota</taxon>
        <taxon>Chitinophagia</taxon>
        <taxon>Chitinophagales</taxon>
        <taxon>Chitinophagaceae</taxon>
        <taxon>Danxiaibacter</taxon>
    </lineage>
</organism>
<dbReference type="Pfam" id="PF08281">
    <property type="entry name" value="Sigma70_r4_2"/>
    <property type="match status" value="1"/>
</dbReference>
<dbReference type="InterPro" id="IPR014327">
    <property type="entry name" value="RNA_pol_sigma70_bacteroid"/>
</dbReference>
<dbReference type="NCBIfam" id="TIGR02985">
    <property type="entry name" value="Sig70_bacteroi1"/>
    <property type="match status" value="1"/>
</dbReference>
<protein>
    <submittedName>
        <fullName evidence="7">RNA polymerase sigma-70 factor</fullName>
    </submittedName>
</protein>
<dbReference type="NCBIfam" id="TIGR02937">
    <property type="entry name" value="sigma70-ECF"/>
    <property type="match status" value="1"/>
</dbReference>
<accession>A0ABV3ZD65</accession>
<dbReference type="InterPro" id="IPR039425">
    <property type="entry name" value="RNA_pol_sigma-70-like"/>
</dbReference>
<dbReference type="Gene3D" id="1.10.1740.10">
    <property type="match status" value="1"/>
</dbReference>
<keyword evidence="4" id="KW-0804">Transcription</keyword>
<proteinExistence type="inferred from homology"/>
<dbReference type="RefSeq" id="WP_369329221.1">
    <property type="nucleotide sequence ID" value="NZ_JAULBC010000002.1"/>
</dbReference>
<dbReference type="InterPro" id="IPR036388">
    <property type="entry name" value="WH-like_DNA-bd_sf"/>
</dbReference>
<dbReference type="InterPro" id="IPR013325">
    <property type="entry name" value="RNA_pol_sigma_r2"/>
</dbReference>
<comment type="caution">
    <text evidence="7">The sequence shown here is derived from an EMBL/GenBank/DDBJ whole genome shotgun (WGS) entry which is preliminary data.</text>
</comment>
<keyword evidence="8" id="KW-1185">Reference proteome</keyword>
<evidence type="ECO:0000313" key="8">
    <source>
        <dbReference type="Proteomes" id="UP001560573"/>
    </source>
</evidence>
<reference evidence="7 8" key="1">
    <citation type="submission" date="2023-07" db="EMBL/GenBank/DDBJ databases">
        <authorList>
            <person name="Lian W.-H."/>
        </authorList>
    </citation>
    <scope>NUCLEOTIDE SEQUENCE [LARGE SCALE GENOMIC DNA]</scope>
    <source>
        <strain evidence="7 8">SYSU DXS3180</strain>
    </source>
</reference>
<keyword evidence="3" id="KW-0731">Sigma factor</keyword>
<dbReference type="InterPro" id="IPR007627">
    <property type="entry name" value="RNA_pol_sigma70_r2"/>
</dbReference>
<dbReference type="InterPro" id="IPR013324">
    <property type="entry name" value="RNA_pol_sigma_r3/r4-like"/>
</dbReference>
<evidence type="ECO:0000256" key="3">
    <source>
        <dbReference type="ARBA" id="ARBA00023082"/>
    </source>
</evidence>
<dbReference type="CDD" id="cd06171">
    <property type="entry name" value="Sigma70_r4"/>
    <property type="match status" value="1"/>
</dbReference>
<dbReference type="EMBL" id="JAULBC010000002">
    <property type="protein sequence ID" value="MEX6687817.1"/>
    <property type="molecule type" value="Genomic_DNA"/>
</dbReference>
<name>A0ABV3ZD65_9BACT</name>
<evidence type="ECO:0000313" key="7">
    <source>
        <dbReference type="EMBL" id="MEX6687817.1"/>
    </source>
</evidence>
<feature type="domain" description="RNA polymerase sigma-70 region 2" evidence="5">
    <location>
        <begin position="23"/>
        <end position="89"/>
    </location>
</feature>
<dbReference type="Gene3D" id="1.10.10.10">
    <property type="entry name" value="Winged helix-like DNA-binding domain superfamily/Winged helix DNA-binding domain"/>
    <property type="match status" value="1"/>
</dbReference>
<dbReference type="InterPro" id="IPR013249">
    <property type="entry name" value="RNA_pol_sigma70_r4_t2"/>
</dbReference>
<dbReference type="Proteomes" id="UP001560573">
    <property type="component" value="Unassembled WGS sequence"/>
</dbReference>
<dbReference type="InterPro" id="IPR014284">
    <property type="entry name" value="RNA_pol_sigma-70_dom"/>
</dbReference>
<gene>
    <name evidence="7" type="ORF">QTN47_09950</name>
</gene>
<feature type="domain" description="RNA polymerase sigma factor 70 region 4 type 2" evidence="6">
    <location>
        <begin position="123"/>
        <end position="172"/>
    </location>
</feature>
<dbReference type="PANTHER" id="PTHR43133:SF46">
    <property type="entry name" value="RNA POLYMERASE SIGMA-70 FACTOR ECF SUBFAMILY"/>
    <property type="match status" value="1"/>
</dbReference>
<comment type="similarity">
    <text evidence="1">Belongs to the sigma-70 factor family. ECF subfamily.</text>
</comment>